<dbReference type="Proteomes" id="UP000252770">
    <property type="component" value="Unassembled WGS sequence"/>
</dbReference>
<dbReference type="EMBL" id="QOUI01000001">
    <property type="protein sequence ID" value="RCK71085.1"/>
    <property type="molecule type" value="Genomic_DNA"/>
</dbReference>
<dbReference type="RefSeq" id="WP_114124788.1">
    <property type="nucleotide sequence ID" value="NZ_QOUI01000001.1"/>
</dbReference>
<accession>A0A367YYU2</accession>
<reference evidence="1 2" key="1">
    <citation type="submission" date="2018-07" db="EMBL/GenBank/DDBJ databases">
        <title>Desertimonas flava gen. nov. sp. nov.</title>
        <authorList>
            <person name="Liu S."/>
        </authorList>
    </citation>
    <scope>NUCLEOTIDE SEQUENCE [LARGE SCALE GENOMIC DNA]</scope>
    <source>
        <strain evidence="1 2">16Sb5-5</strain>
    </source>
</reference>
<proteinExistence type="predicted"/>
<organism evidence="1 2">
    <name type="scientific">Desertihabitans brevis</name>
    <dbReference type="NCBI Taxonomy" id="2268447"/>
    <lineage>
        <taxon>Bacteria</taxon>
        <taxon>Bacillati</taxon>
        <taxon>Actinomycetota</taxon>
        <taxon>Actinomycetes</taxon>
        <taxon>Propionibacteriales</taxon>
        <taxon>Propionibacteriaceae</taxon>
        <taxon>Desertihabitans</taxon>
    </lineage>
</organism>
<evidence type="ECO:0000313" key="2">
    <source>
        <dbReference type="Proteomes" id="UP000252770"/>
    </source>
</evidence>
<evidence type="ECO:0008006" key="3">
    <source>
        <dbReference type="Google" id="ProtNLM"/>
    </source>
</evidence>
<name>A0A367YYU2_9ACTN</name>
<dbReference type="AlphaFoldDB" id="A0A367YYU2"/>
<keyword evidence="2" id="KW-1185">Reference proteome</keyword>
<comment type="caution">
    <text evidence="1">The sequence shown here is derived from an EMBL/GenBank/DDBJ whole genome shotgun (WGS) entry which is preliminary data.</text>
</comment>
<protein>
    <recommendedName>
        <fullName evidence="3">Zinc-ribbon domain-containing protein</fullName>
    </recommendedName>
</protein>
<evidence type="ECO:0000313" key="1">
    <source>
        <dbReference type="EMBL" id="RCK71085.1"/>
    </source>
</evidence>
<gene>
    <name evidence="1" type="ORF">DT076_01025</name>
</gene>
<sequence>MIFFFGTRVRRKLLESGSFRCPYCLEPRGYERLGVRTWIHVFWIPVIPLGSGQEEVRCRFCQNGWAPKVLEGTRLD</sequence>